<dbReference type="InterPro" id="IPR036390">
    <property type="entry name" value="WH_DNA-bd_sf"/>
</dbReference>
<dbReference type="InterPro" id="IPR018490">
    <property type="entry name" value="cNMP-bd_dom_sf"/>
</dbReference>
<gene>
    <name evidence="6" type="ORF">QE109_14720</name>
</gene>
<protein>
    <submittedName>
        <fullName evidence="6">Crp/Fnr family transcriptional regulator</fullName>
    </submittedName>
</protein>
<dbReference type="SMART" id="SM00419">
    <property type="entry name" value="HTH_CRP"/>
    <property type="match status" value="1"/>
</dbReference>
<dbReference type="EMBL" id="JARYZI010000012">
    <property type="protein sequence ID" value="MDH8679409.1"/>
    <property type="molecule type" value="Genomic_DNA"/>
</dbReference>
<dbReference type="InterPro" id="IPR000595">
    <property type="entry name" value="cNMP-bd_dom"/>
</dbReference>
<dbReference type="PANTHER" id="PTHR24567">
    <property type="entry name" value="CRP FAMILY TRANSCRIPTIONAL REGULATORY PROTEIN"/>
    <property type="match status" value="1"/>
</dbReference>
<dbReference type="InterPro" id="IPR050397">
    <property type="entry name" value="Env_Response_Regulators"/>
</dbReference>
<evidence type="ECO:0000256" key="2">
    <source>
        <dbReference type="ARBA" id="ARBA00023125"/>
    </source>
</evidence>
<organism evidence="6 7">
    <name type="scientific">Fusibacter bizertensis</name>
    <dbReference type="NCBI Taxonomy" id="1488331"/>
    <lineage>
        <taxon>Bacteria</taxon>
        <taxon>Bacillati</taxon>
        <taxon>Bacillota</taxon>
        <taxon>Clostridia</taxon>
        <taxon>Eubacteriales</taxon>
        <taxon>Eubacteriales Family XII. Incertae Sedis</taxon>
        <taxon>Fusibacter</taxon>
    </lineage>
</organism>
<dbReference type="CDD" id="cd00092">
    <property type="entry name" value="HTH_CRP"/>
    <property type="match status" value="1"/>
</dbReference>
<accession>A0ABT6NG47</accession>
<sequence length="241" mass="26956">MSPKATESFQINGCATCGHTLCAKKVSLFASLDELHILEIISLIERKHYKKGDIVLRHGDLFDRLYIVNKGMLKAISLQEDGKEQILHLLSDGDSIGELALLKSQAAIYDIVAATDTYLCTIPKSRFDIFLKENPDLMFAILTSAYERISSLEKLVGAIASNDADVRLKFLIQQLYKQSGNQGDVLSLSLTREDMANFVGVTRETISRKLSQLSKDGALAFIDQKKIRLLDFEYFDLDKTS</sequence>
<evidence type="ECO:0000313" key="6">
    <source>
        <dbReference type="EMBL" id="MDH8679409.1"/>
    </source>
</evidence>
<dbReference type="Gene3D" id="1.10.10.10">
    <property type="entry name" value="Winged helix-like DNA-binding domain superfamily/Winged helix DNA-binding domain"/>
    <property type="match status" value="1"/>
</dbReference>
<name>A0ABT6NG47_9FIRM</name>
<dbReference type="Proteomes" id="UP001158045">
    <property type="component" value="Unassembled WGS sequence"/>
</dbReference>
<evidence type="ECO:0000313" key="7">
    <source>
        <dbReference type="Proteomes" id="UP001158045"/>
    </source>
</evidence>
<keyword evidence="7" id="KW-1185">Reference proteome</keyword>
<evidence type="ECO:0000256" key="1">
    <source>
        <dbReference type="ARBA" id="ARBA00023015"/>
    </source>
</evidence>
<dbReference type="PRINTS" id="PR00034">
    <property type="entry name" value="HTHCRP"/>
</dbReference>
<dbReference type="RefSeq" id="WP_281095306.1">
    <property type="nucleotide sequence ID" value="NZ_JARYZI010000012.1"/>
</dbReference>
<dbReference type="CDD" id="cd00038">
    <property type="entry name" value="CAP_ED"/>
    <property type="match status" value="1"/>
</dbReference>
<keyword evidence="2" id="KW-0238">DNA-binding</keyword>
<evidence type="ECO:0000259" key="4">
    <source>
        <dbReference type="PROSITE" id="PS50042"/>
    </source>
</evidence>
<keyword evidence="1" id="KW-0805">Transcription regulation</keyword>
<feature type="domain" description="Cyclic nucleotide-binding" evidence="4">
    <location>
        <begin position="28"/>
        <end position="148"/>
    </location>
</feature>
<dbReference type="SUPFAM" id="SSF51206">
    <property type="entry name" value="cAMP-binding domain-like"/>
    <property type="match status" value="1"/>
</dbReference>
<dbReference type="Pfam" id="PF00027">
    <property type="entry name" value="cNMP_binding"/>
    <property type="match status" value="1"/>
</dbReference>
<dbReference type="InterPro" id="IPR014710">
    <property type="entry name" value="RmlC-like_jellyroll"/>
</dbReference>
<dbReference type="Pfam" id="PF13545">
    <property type="entry name" value="HTH_Crp_2"/>
    <property type="match status" value="1"/>
</dbReference>
<dbReference type="PROSITE" id="PS51063">
    <property type="entry name" value="HTH_CRP_2"/>
    <property type="match status" value="1"/>
</dbReference>
<dbReference type="InterPro" id="IPR036388">
    <property type="entry name" value="WH-like_DNA-bd_sf"/>
</dbReference>
<dbReference type="PROSITE" id="PS00042">
    <property type="entry name" value="HTH_CRP_1"/>
    <property type="match status" value="1"/>
</dbReference>
<feature type="domain" description="HTH crp-type" evidence="5">
    <location>
        <begin position="162"/>
        <end position="233"/>
    </location>
</feature>
<dbReference type="SUPFAM" id="SSF46785">
    <property type="entry name" value="Winged helix' DNA-binding domain"/>
    <property type="match status" value="1"/>
</dbReference>
<comment type="caution">
    <text evidence="6">The sequence shown here is derived from an EMBL/GenBank/DDBJ whole genome shotgun (WGS) entry which is preliminary data.</text>
</comment>
<dbReference type="SMART" id="SM00100">
    <property type="entry name" value="cNMP"/>
    <property type="match status" value="1"/>
</dbReference>
<dbReference type="PANTHER" id="PTHR24567:SF26">
    <property type="entry name" value="REGULATORY PROTEIN YEIL"/>
    <property type="match status" value="1"/>
</dbReference>
<keyword evidence="3" id="KW-0804">Transcription</keyword>
<proteinExistence type="predicted"/>
<dbReference type="Gene3D" id="2.60.120.10">
    <property type="entry name" value="Jelly Rolls"/>
    <property type="match status" value="1"/>
</dbReference>
<dbReference type="InterPro" id="IPR018335">
    <property type="entry name" value="Tscrpt_reg_HTH_Crp-type_CS"/>
</dbReference>
<dbReference type="PROSITE" id="PS50042">
    <property type="entry name" value="CNMP_BINDING_3"/>
    <property type="match status" value="1"/>
</dbReference>
<dbReference type="InterPro" id="IPR012318">
    <property type="entry name" value="HTH_CRP"/>
</dbReference>
<evidence type="ECO:0000256" key="3">
    <source>
        <dbReference type="ARBA" id="ARBA00023163"/>
    </source>
</evidence>
<evidence type="ECO:0000259" key="5">
    <source>
        <dbReference type="PROSITE" id="PS51063"/>
    </source>
</evidence>
<reference evidence="6 7" key="1">
    <citation type="submission" date="2023-04" db="EMBL/GenBank/DDBJ databases">
        <title>Fusibacter bizertensis strain WBS, isolated from littoral bottom sediments of the Arctic seas - biochemical and genomic analysis.</title>
        <authorList>
            <person name="Brioukhanov A.L."/>
        </authorList>
    </citation>
    <scope>NUCLEOTIDE SEQUENCE [LARGE SCALE GENOMIC DNA]</scope>
    <source>
        <strain evidence="6 7">WBS</strain>
    </source>
</reference>